<dbReference type="InterPro" id="IPR050194">
    <property type="entry name" value="Glycosyltransferase_grp1"/>
</dbReference>
<evidence type="ECO:0000259" key="4">
    <source>
        <dbReference type="Pfam" id="PF00534"/>
    </source>
</evidence>
<evidence type="ECO:0000256" key="1">
    <source>
        <dbReference type="ARBA" id="ARBA00021292"/>
    </source>
</evidence>
<keyword evidence="2" id="KW-0328">Glycosyltransferase</keyword>
<keyword evidence="7" id="KW-1185">Reference proteome</keyword>
<dbReference type="Gene3D" id="3.40.50.2000">
    <property type="entry name" value="Glycogen Phosphorylase B"/>
    <property type="match status" value="2"/>
</dbReference>
<dbReference type="EMBL" id="CP043031">
    <property type="protein sequence ID" value="QEH93789.1"/>
    <property type="molecule type" value="Genomic_DNA"/>
</dbReference>
<dbReference type="Pfam" id="PF00534">
    <property type="entry name" value="Glycos_transf_1"/>
    <property type="match status" value="1"/>
</dbReference>
<sequence length="371" mass="41077">MSTPRIAIAHDYITQRGGAERVVLALTRMFPDAVLYTTLYNAETTYPEFRDVTIVTSPLNRIRFLRTHHRAALPLLAWASSRVRVDADVLVASSSGWAHGFRTTGQKLVYCHSPARWLYRRDDYLGADAHRSLIGWILAALTPALSRWDKRAAAGADRYLANSTVIAERIKNAYGFDAEVVFPPFGVSPDGLLEPLPDIEEWVADGYYLVVSRLMPYKNVDQAIEAVRERDHKLLIVGAGPLDAQLQAQAPGNVRIVSNVGDRQLRWAYRHARAVIAPSFEDFGLTPLEAGVFGKPVAALRAGGYLDSVVEGRSGVFFDEARAADIARALDEIEAHDWDADEIIDHAAGFGEAHFHAKLDAVIDEMMNERG</sequence>
<dbReference type="Pfam" id="PF13439">
    <property type="entry name" value="Glyco_transf_4"/>
    <property type="match status" value="1"/>
</dbReference>
<dbReference type="InterPro" id="IPR028098">
    <property type="entry name" value="Glyco_trans_4-like_N"/>
</dbReference>
<gene>
    <name evidence="6" type="ORF">FV141_09795</name>
</gene>
<organism evidence="6 7">
    <name type="scientific">Dermacoccus abyssi</name>
    <dbReference type="NCBI Taxonomy" id="322596"/>
    <lineage>
        <taxon>Bacteria</taxon>
        <taxon>Bacillati</taxon>
        <taxon>Actinomycetota</taxon>
        <taxon>Actinomycetes</taxon>
        <taxon>Micrococcales</taxon>
        <taxon>Dermacoccaceae</taxon>
        <taxon>Dermacoccus</taxon>
    </lineage>
</organism>
<evidence type="ECO:0000313" key="6">
    <source>
        <dbReference type="EMBL" id="QEH93789.1"/>
    </source>
</evidence>
<dbReference type="PANTHER" id="PTHR45947:SF3">
    <property type="entry name" value="SULFOQUINOVOSYL TRANSFERASE SQD2"/>
    <property type="match status" value="1"/>
</dbReference>
<name>A0ABX5ZB05_9MICO</name>
<protein>
    <recommendedName>
        <fullName evidence="1">D-inositol 3-phosphate glycosyltransferase</fullName>
    </recommendedName>
</protein>
<dbReference type="InterPro" id="IPR001296">
    <property type="entry name" value="Glyco_trans_1"/>
</dbReference>
<evidence type="ECO:0000259" key="5">
    <source>
        <dbReference type="Pfam" id="PF13439"/>
    </source>
</evidence>
<keyword evidence="3" id="KW-0808">Transferase</keyword>
<dbReference type="Proteomes" id="UP000323565">
    <property type="component" value="Chromosome"/>
</dbReference>
<feature type="domain" description="Glycosyltransferase subfamily 4-like N-terminal" evidence="5">
    <location>
        <begin position="17"/>
        <end position="181"/>
    </location>
</feature>
<dbReference type="SUPFAM" id="SSF53756">
    <property type="entry name" value="UDP-Glycosyltransferase/glycogen phosphorylase"/>
    <property type="match status" value="1"/>
</dbReference>
<reference evidence="6 7" key="1">
    <citation type="submission" date="2019-08" db="EMBL/GenBank/DDBJ databases">
        <title>Dermacoccus abyssi strain HZAU 226, whole genome Nanopore sequencing project.</title>
        <authorList>
            <person name="Guo A."/>
            <person name="Zhang X."/>
            <person name="Ruan Y."/>
            <person name="Liu W."/>
            <person name="Chen Q."/>
            <person name="Gu L."/>
        </authorList>
    </citation>
    <scope>NUCLEOTIDE SEQUENCE [LARGE SCALE GENOMIC DNA]</scope>
    <source>
        <strain evidence="6 7">HZAU 226</strain>
    </source>
</reference>
<proteinExistence type="predicted"/>
<accession>A0ABX5ZB05</accession>
<feature type="domain" description="Glycosyl transferase family 1" evidence="4">
    <location>
        <begin position="207"/>
        <end position="337"/>
    </location>
</feature>
<dbReference type="PANTHER" id="PTHR45947">
    <property type="entry name" value="SULFOQUINOVOSYL TRANSFERASE SQD2"/>
    <property type="match status" value="1"/>
</dbReference>
<evidence type="ECO:0000313" key="7">
    <source>
        <dbReference type="Proteomes" id="UP000323565"/>
    </source>
</evidence>
<evidence type="ECO:0000256" key="2">
    <source>
        <dbReference type="ARBA" id="ARBA00022676"/>
    </source>
</evidence>
<evidence type="ECO:0000256" key="3">
    <source>
        <dbReference type="ARBA" id="ARBA00022679"/>
    </source>
</evidence>